<keyword evidence="7" id="KW-0131">Cell cycle</keyword>
<dbReference type="EMBL" id="UOEA01000037">
    <property type="protein sequence ID" value="VAV83257.1"/>
    <property type="molecule type" value="Genomic_DNA"/>
</dbReference>
<feature type="compositionally biased region" description="Basic and acidic residues" evidence="4">
    <location>
        <begin position="406"/>
        <end position="419"/>
    </location>
</feature>
<dbReference type="InterPro" id="IPR000158">
    <property type="entry name" value="Cell_div_FtsZ"/>
</dbReference>
<dbReference type="PANTHER" id="PTHR30314">
    <property type="entry name" value="CELL DIVISION PROTEIN FTSZ-RELATED"/>
    <property type="match status" value="1"/>
</dbReference>
<feature type="region of interest" description="Disordered" evidence="4">
    <location>
        <begin position="352"/>
        <end position="433"/>
    </location>
</feature>
<evidence type="ECO:0000259" key="5">
    <source>
        <dbReference type="SMART" id="SM00864"/>
    </source>
</evidence>
<accession>A0A3B0QU61</accession>
<dbReference type="NCBIfam" id="TIGR00065">
    <property type="entry name" value="ftsZ"/>
    <property type="match status" value="1"/>
</dbReference>
<name>A0A3B0QU61_9ZZZZ</name>
<dbReference type="InterPro" id="IPR045061">
    <property type="entry name" value="FtsZ/CetZ"/>
</dbReference>
<dbReference type="CDD" id="cd02201">
    <property type="entry name" value="FtsZ_type1"/>
    <property type="match status" value="1"/>
</dbReference>
<evidence type="ECO:0000256" key="2">
    <source>
        <dbReference type="ARBA" id="ARBA00022741"/>
    </source>
</evidence>
<feature type="compositionally biased region" description="Polar residues" evidence="4">
    <location>
        <begin position="373"/>
        <end position="384"/>
    </location>
</feature>
<proteinExistence type="inferred from homology"/>
<dbReference type="InterPro" id="IPR024757">
    <property type="entry name" value="FtsZ_C"/>
</dbReference>
<dbReference type="InterPro" id="IPR018316">
    <property type="entry name" value="Tubulin/FtsZ_2-layer-sand-dom"/>
</dbReference>
<keyword evidence="3" id="KW-0342">GTP-binding</keyword>
<dbReference type="HAMAP" id="MF_00909">
    <property type="entry name" value="FtsZ"/>
    <property type="match status" value="1"/>
</dbReference>
<dbReference type="SUPFAM" id="SSF55307">
    <property type="entry name" value="Tubulin C-terminal domain-like"/>
    <property type="match status" value="1"/>
</dbReference>
<dbReference type="Pfam" id="PF12327">
    <property type="entry name" value="FtsZ_C"/>
    <property type="match status" value="1"/>
</dbReference>
<dbReference type="InterPro" id="IPR036525">
    <property type="entry name" value="Tubulin/FtsZ_GTPase_sf"/>
</dbReference>
<organism evidence="7">
    <name type="scientific">hydrothermal vent metagenome</name>
    <dbReference type="NCBI Taxonomy" id="652676"/>
    <lineage>
        <taxon>unclassified sequences</taxon>
        <taxon>metagenomes</taxon>
        <taxon>ecological metagenomes</taxon>
    </lineage>
</organism>
<dbReference type="PANTHER" id="PTHR30314:SF3">
    <property type="entry name" value="MITOCHONDRIAL DIVISION PROTEIN FSZA"/>
    <property type="match status" value="1"/>
</dbReference>
<dbReference type="PRINTS" id="PR00423">
    <property type="entry name" value="CELLDVISFTSZ"/>
</dbReference>
<dbReference type="InterPro" id="IPR008280">
    <property type="entry name" value="Tub_FtsZ_C"/>
</dbReference>
<dbReference type="Gene3D" id="3.40.50.1440">
    <property type="entry name" value="Tubulin/FtsZ, GTPase domain"/>
    <property type="match status" value="1"/>
</dbReference>
<dbReference type="SMART" id="SM00865">
    <property type="entry name" value="Tubulin_C"/>
    <property type="match status" value="1"/>
</dbReference>
<dbReference type="SMART" id="SM00864">
    <property type="entry name" value="Tubulin"/>
    <property type="match status" value="1"/>
</dbReference>
<dbReference type="Gene3D" id="3.30.1330.20">
    <property type="entry name" value="Tubulin/FtsZ, C-terminal domain"/>
    <property type="match status" value="1"/>
</dbReference>
<protein>
    <submittedName>
        <fullName evidence="7">Cell division protein FtsZ</fullName>
    </submittedName>
</protein>
<dbReference type="InterPro" id="IPR020805">
    <property type="entry name" value="Cell_div_FtsZ_CS"/>
</dbReference>
<dbReference type="InterPro" id="IPR037103">
    <property type="entry name" value="Tubulin/FtsZ-like_C"/>
</dbReference>
<dbReference type="InterPro" id="IPR003008">
    <property type="entry name" value="Tubulin_FtsZ_GTPase"/>
</dbReference>
<gene>
    <name evidence="7" type="ORF">MNBD_DELTA01-1493</name>
</gene>
<keyword evidence="2" id="KW-0547">Nucleotide-binding</keyword>
<dbReference type="GO" id="GO:0003924">
    <property type="term" value="F:GTPase activity"/>
    <property type="evidence" value="ECO:0007669"/>
    <property type="project" value="InterPro"/>
</dbReference>
<sequence length="433" mass="44986">MVFELSDNFNRGARIKVIGVGGCGGNAVDTMILSGLEGVDFVTSNTDSQALISSLADFKVQLGSELTKGLGAGANPDVGRNAAIESREQLVEICSDADMIFIAAGMGGGTGTGGAPIVAEVARECGALVVGVVTKPFGFEGARKAAVAEEGLKNLKEVVDTVITIPNQRLLSIASKNTSLADAFKKADDVLFQAVKGISDVITVPGLVNVDFADVKTIMSEMGRALMGSGLAMGENRGLEAARQAISSPLLEDISIKGARGVLINVTGSSDLTLTDMNDASTLVHEEAHPDANIIIGAVIDETMGDEVRVTVIATGFGEAGEIPVSNSSSHIRTEAIGHDVAAGGNQVMNPNQNTLHPNQHTALNQAPGGIYNQESPVTHSRQQMPMAAAGGSMSPTAQLNFGDLGRNEKRGGVNGRDEDYYDTPTFLRKHAD</sequence>
<feature type="compositionally biased region" description="Polar residues" evidence="4">
    <location>
        <begin position="352"/>
        <end position="365"/>
    </location>
</feature>
<keyword evidence="7" id="KW-0132">Cell division</keyword>
<dbReference type="GO" id="GO:0005737">
    <property type="term" value="C:cytoplasm"/>
    <property type="evidence" value="ECO:0007669"/>
    <property type="project" value="TreeGrafter"/>
</dbReference>
<dbReference type="SUPFAM" id="SSF52490">
    <property type="entry name" value="Tubulin nucleotide-binding domain-like"/>
    <property type="match status" value="1"/>
</dbReference>
<dbReference type="GO" id="GO:0005525">
    <property type="term" value="F:GTP binding"/>
    <property type="evidence" value="ECO:0007669"/>
    <property type="project" value="UniProtKB-KW"/>
</dbReference>
<evidence type="ECO:0000256" key="3">
    <source>
        <dbReference type="ARBA" id="ARBA00023134"/>
    </source>
</evidence>
<comment type="similarity">
    <text evidence="1">Belongs to the FtsZ family.</text>
</comment>
<dbReference type="PROSITE" id="PS01135">
    <property type="entry name" value="FTSZ_2"/>
    <property type="match status" value="1"/>
</dbReference>
<reference evidence="7" key="1">
    <citation type="submission" date="2018-06" db="EMBL/GenBank/DDBJ databases">
        <authorList>
            <person name="Zhirakovskaya E."/>
        </authorList>
    </citation>
    <scope>NUCLEOTIDE SEQUENCE</scope>
</reference>
<feature type="domain" description="Tubulin/FtsZ GTPase" evidence="5">
    <location>
        <begin position="14"/>
        <end position="206"/>
    </location>
</feature>
<evidence type="ECO:0000259" key="6">
    <source>
        <dbReference type="SMART" id="SM00865"/>
    </source>
</evidence>
<feature type="domain" description="Tubulin/FtsZ 2-layer sandwich" evidence="6">
    <location>
        <begin position="208"/>
        <end position="326"/>
    </location>
</feature>
<dbReference type="PROSITE" id="PS01134">
    <property type="entry name" value="FTSZ_1"/>
    <property type="match status" value="1"/>
</dbReference>
<evidence type="ECO:0000256" key="4">
    <source>
        <dbReference type="SAM" id="MobiDB-lite"/>
    </source>
</evidence>
<dbReference type="GO" id="GO:0051301">
    <property type="term" value="P:cell division"/>
    <property type="evidence" value="ECO:0007669"/>
    <property type="project" value="UniProtKB-KW"/>
</dbReference>
<dbReference type="FunFam" id="3.40.50.1440:FF:000001">
    <property type="entry name" value="Cell division protein FtsZ"/>
    <property type="match status" value="1"/>
</dbReference>
<evidence type="ECO:0000313" key="7">
    <source>
        <dbReference type="EMBL" id="VAV83257.1"/>
    </source>
</evidence>
<dbReference type="GO" id="GO:0032153">
    <property type="term" value="C:cell division site"/>
    <property type="evidence" value="ECO:0007669"/>
    <property type="project" value="TreeGrafter"/>
</dbReference>
<evidence type="ECO:0000256" key="1">
    <source>
        <dbReference type="ARBA" id="ARBA00009690"/>
    </source>
</evidence>
<dbReference type="AlphaFoldDB" id="A0A3B0QU61"/>
<dbReference type="Pfam" id="PF00091">
    <property type="entry name" value="Tubulin"/>
    <property type="match status" value="1"/>
</dbReference>